<sequence length="43" mass="4955">MTDIDIKPTTQKELYILEDKDYVMATLIQKLINAINKLTGAMR</sequence>
<evidence type="ECO:0000313" key="1">
    <source>
        <dbReference type="EMBL" id="KKK94217.1"/>
    </source>
</evidence>
<gene>
    <name evidence="1" type="ORF">LCGC14_2685060</name>
</gene>
<name>A0A0F8ZK73_9ZZZZ</name>
<dbReference type="EMBL" id="LAZR01047438">
    <property type="protein sequence ID" value="KKK94217.1"/>
    <property type="molecule type" value="Genomic_DNA"/>
</dbReference>
<accession>A0A0F8ZK73</accession>
<reference evidence="1" key="1">
    <citation type="journal article" date="2015" name="Nature">
        <title>Complex archaea that bridge the gap between prokaryotes and eukaryotes.</title>
        <authorList>
            <person name="Spang A."/>
            <person name="Saw J.H."/>
            <person name="Jorgensen S.L."/>
            <person name="Zaremba-Niedzwiedzka K."/>
            <person name="Martijn J."/>
            <person name="Lind A.E."/>
            <person name="van Eijk R."/>
            <person name="Schleper C."/>
            <person name="Guy L."/>
            <person name="Ettema T.J."/>
        </authorList>
    </citation>
    <scope>NUCLEOTIDE SEQUENCE</scope>
</reference>
<dbReference type="AlphaFoldDB" id="A0A0F8ZK73"/>
<comment type="caution">
    <text evidence="1">The sequence shown here is derived from an EMBL/GenBank/DDBJ whole genome shotgun (WGS) entry which is preliminary data.</text>
</comment>
<organism evidence="1">
    <name type="scientific">marine sediment metagenome</name>
    <dbReference type="NCBI Taxonomy" id="412755"/>
    <lineage>
        <taxon>unclassified sequences</taxon>
        <taxon>metagenomes</taxon>
        <taxon>ecological metagenomes</taxon>
    </lineage>
</organism>
<proteinExistence type="predicted"/>
<protein>
    <submittedName>
        <fullName evidence="1">Uncharacterized protein</fullName>
    </submittedName>
</protein>